<feature type="compositionally biased region" description="Low complexity" evidence="1">
    <location>
        <begin position="249"/>
        <end position="259"/>
    </location>
</feature>
<evidence type="ECO:0000313" key="3">
    <source>
        <dbReference type="Proteomes" id="UP000324091"/>
    </source>
</evidence>
<feature type="region of interest" description="Disordered" evidence="1">
    <location>
        <begin position="203"/>
        <end position="259"/>
    </location>
</feature>
<gene>
    <name evidence="2" type="ORF">D4764_01G0004830</name>
</gene>
<feature type="compositionally biased region" description="Polar residues" evidence="1">
    <location>
        <begin position="94"/>
        <end position="105"/>
    </location>
</feature>
<feature type="region of interest" description="Disordered" evidence="1">
    <location>
        <begin position="1"/>
        <end position="58"/>
    </location>
</feature>
<keyword evidence="3" id="KW-1185">Reference proteome</keyword>
<sequence>MADSRQPEDPQWDPSGGSEPTGNRDANGYSTSGYRTCQPSAAHVDTSSYSTRENGFNGELTGAHAVTAEQVSARIVQEVTAEAVAVLKGEQESQRLPSVEDTTNLPPSPPPSPAAEHFGPLEQDVGDEEEAGPLRRFQNSRERCKFLAPSISVSVPEDDPYHSDEEYYEHPLFSPEWTHSGSRPTGQAVAFRQIEDNVVFQEERIGEERRGEERRGEERRGEEREERRGEERRGEERRGEERRGEERNIVTITVTNVHT</sequence>
<organism evidence="2 3">
    <name type="scientific">Takifugu flavidus</name>
    <name type="common">sansaifugu</name>
    <dbReference type="NCBI Taxonomy" id="433684"/>
    <lineage>
        <taxon>Eukaryota</taxon>
        <taxon>Metazoa</taxon>
        <taxon>Chordata</taxon>
        <taxon>Craniata</taxon>
        <taxon>Vertebrata</taxon>
        <taxon>Euteleostomi</taxon>
        <taxon>Actinopterygii</taxon>
        <taxon>Neopterygii</taxon>
        <taxon>Teleostei</taxon>
        <taxon>Neoteleostei</taxon>
        <taxon>Acanthomorphata</taxon>
        <taxon>Eupercaria</taxon>
        <taxon>Tetraodontiformes</taxon>
        <taxon>Tetradontoidea</taxon>
        <taxon>Tetraodontidae</taxon>
        <taxon>Takifugu</taxon>
    </lineage>
</organism>
<accession>A0A5C6PPH7</accession>
<feature type="region of interest" description="Disordered" evidence="1">
    <location>
        <begin position="88"/>
        <end position="141"/>
    </location>
</feature>
<dbReference type="EMBL" id="RHFK02000001">
    <property type="protein sequence ID" value="TWW80668.1"/>
    <property type="molecule type" value="Genomic_DNA"/>
</dbReference>
<protein>
    <submittedName>
        <fullName evidence="2">Microtubule-associated protein 2</fullName>
    </submittedName>
</protein>
<evidence type="ECO:0000256" key="1">
    <source>
        <dbReference type="SAM" id="MobiDB-lite"/>
    </source>
</evidence>
<reference evidence="2 3" key="1">
    <citation type="submission" date="2019-04" db="EMBL/GenBank/DDBJ databases">
        <title>Chromosome genome assembly for Takifugu flavidus.</title>
        <authorList>
            <person name="Xiao S."/>
        </authorList>
    </citation>
    <scope>NUCLEOTIDE SEQUENCE [LARGE SCALE GENOMIC DNA]</scope>
    <source>
        <strain evidence="2">HTHZ2018</strain>
        <tissue evidence="2">Muscle</tissue>
    </source>
</reference>
<comment type="caution">
    <text evidence="2">The sequence shown here is derived from an EMBL/GenBank/DDBJ whole genome shotgun (WGS) entry which is preliminary data.</text>
</comment>
<dbReference type="AlphaFoldDB" id="A0A5C6PPH7"/>
<dbReference type="Proteomes" id="UP000324091">
    <property type="component" value="Chromosome 1"/>
</dbReference>
<feature type="compositionally biased region" description="Polar residues" evidence="1">
    <location>
        <begin position="28"/>
        <end position="54"/>
    </location>
</feature>
<feature type="compositionally biased region" description="Basic and acidic residues" evidence="1">
    <location>
        <begin position="203"/>
        <end position="248"/>
    </location>
</feature>
<evidence type="ECO:0000313" key="2">
    <source>
        <dbReference type="EMBL" id="TWW80668.1"/>
    </source>
</evidence>
<name>A0A5C6PPH7_9TELE</name>
<proteinExistence type="predicted"/>